<dbReference type="RefSeq" id="WP_055661709.1">
    <property type="nucleotide sequence ID" value="NZ_CXST01000014.1"/>
</dbReference>
<name>A0A0M6YDE6_9HYPH</name>
<evidence type="ECO:0000313" key="2">
    <source>
        <dbReference type="Proteomes" id="UP000048926"/>
    </source>
</evidence>
<dbReference type="AlphaFoldDB" id="A0A0M6YDE6"/>
<reference evidence="2" key="1">
    <citation type="submission" date="2015-07" db="EMBL/GenBank/DDBJ databases">
        <authorList>
            <person name="Rodrigo-Torres Lidia"/>
            <person name="Arahal R.David."/>
        </authorList>
    </citation>
    <scope>NUCLEOTIDE SEQUENCE [LARGE SCALE GENOMIC DNA]</scope>
    <source>
        <strain evidence="2">CECT 4801</strain>
    </source>
</reference>
<evidence type="ECO:0000313" key="1">
    <source>
        <dbReference type="EMBL" id="CTQ47708.1"/>
    </source>
</evidence>
<organism evidence="1 2">
    <name type="scientific">Roseibium aggregatum</name>
    <dbReference type="NCBI Taxonomy" id="187304"/>
    <lineage>
        <taxon>Bacteria</taxon>
        <taxon>Pseudomonadati</taxon>
        <taxon>Pseudomonadota</taxon>
        <taxon>Alphaproteobacteria</taxon>
        <taxon>Hyphomicrobiales</taxon>
        <taxon>Stappiaceae</taxon>
        <taxon>Roseibium</taxon>
    </lineage>
</organism>
<gene>
    <name evidence="1" type="ORF">LAL4801_06170</name>
</gene>
<dbReference type="Proteomes" id="UP000048926">
    <property type="component" value="Unassembled WGS sequence"/>
</dbReference>
<sequence>MGFDEDEVYLAYNRERRPDESPFEMSEDGLVAEVTLINLNNLGDFRDAAVMGQVFRPWQWAVQAYLGDNKVSGVAYGPFETMEDAFEHAAQKHGAVSFRSVPQLMT</sequence>
<dbReference type="EMBL" id="CXST01000014">
    <property type="protein sequence ID" value="CTQ47708.1"/>
    <property type="molecule type" value="Genomic_DNA"/>
</dbReference>
<keyword evidence="2" id="KW-1185">Reference proteome</keyword>
<protein>
    <submittedName>
        <fullName evidence="1">Uncharacterized protein</fullName>
    </submittedName>
</protein>
<accession>A0A0M6YDE6</accession>
<proteinExistence type="predicted"/>